<reference evidence="1 2" key="1">
    <citation type="journal article" date="2012" name="J. Bacteriol.">
        <title>Complete genome sequence of strain 1860, a crenarchaeon of the genus pyrobaculum able to grow with various electron acceptors.</title>
        <authorList>
            <person name="Mardanov A.V."/>
            <person name="Gumerov V.M."/>
            <person name="Slobodkina G.B."/>
            <person name="Beletsky A.V."/>
            <person name="Bonch-Osmolovskaya E.A."/>
            <person name="Ravin N.V."/>
            <person name="Skryabin K.G."/>
        </authorList>
    </citation>
    <scope>NUCLEOTIDE SEQUENCE [LARGE SCALE GENOMIC DNA]</scope>
    <source>
        <strain evidence="1 2">1860</strain>
    </source>
</reference>
<dbReference type="GeneID" id="11593970"/>
<dbReference type="AlphaFoldDB" id="G7VC69"/>
<evidence type="ECO:0000313" key="2">
    <source>
        <dbReference type="Proteomes" id="UP000005867"/>
    </source>
</evidence>
<protein>
    <submittedName>
        <fullName evidence="1">Uncharacterized protein</fullName>
    </submittedName>
</protein>
<dbReference type="STRING" id="1104324.P186_2367"/>
<dbReference type="OrthoDB" id="385360at2157"/>
<sequence>MRGQIILLTAVLVAVAVVAVLVLQSIASSSPGYGGVRAAYGVFSRDVSKAVGVLSSYVDYMGLASLVNFSASSARYAFLTSALPYTGGANAYLYWLHMNRTLAMMNSTVVFFELNRGVLGLSVKQPTMVYRGGRSIKLYTPGYFNLTVMLQPVPNGTHLTQPLPSWVSLSFYDSGGIMRSVNNFTIVLASNLASALYRSSVVMNVSLLALAGLNVTAQFGVSIRVLPQEQSGSVCGDYICINITTTAPYGWTAYITVLNRTILQGDSYSIYYKQVAASYGLYNYTTYSAVYWVDLSGMYVEPLLRVTVGDVQLYLLPFVTITCPQLSQNQDLKNRYSYPLVYFNITAAPIAPGIGKNVTRIDFSFRDYRVTYWVVHQGGVLSIGSGNLQNLKSLWPCSP</sequence>
<dbReference type="eggNOG" id="arCOG07006">
    <property type="taxonomic scope" value="Archaea"/>
</dbReference>
<name>G7VC69_9CREN</name>
<organism evidence="1 2">
    <name type="scientific">Pyrobaculum ferrireducens</name>
    <dbReference type="NCBI Taxonomy" id="1104324"/>
    <lineage>
        <taxon>Archaea</taxon>
        <taxon>Thermoproteota</taxon>
        <taxon>Thermoprotei</taxon>
        <taxon>Thermoproteales</taxon>
        <taxon>Thermoproteaceae</taxon>
        <taxon>Pyrobaculum</taxon>
    </lineage>
</organism>
<dbReference type="KEGG" id="pyr:P186_2367"/>
<gene>
    <name evidence="1" type="ORF">P186_2367</name>
</gene>
<proteinExistence type="predicted"/>
<dbReference type="RefSeq" id="WP_014289580.1">
    <property type="nucleotide sequence ID" value="NC_016645.1"/>
</dbReference>
<accession>G7VC69</accession>
<dbReference type="Proteomes" id="UP000005867">
    <property type="component" value="Chromosome"/>
</dbReference>
<dbReference type="HOGENOM" id="CLU_690051_0_0_2"/>
<keyword evidence="2" id="KW-1185">Reference proteome</keyword>
<dbReference type="EMBL" id="CP003098">
    <property type="protein sequence ID" value="AET33755.1"/>
    <property type="molecule type" value="Genomic_DNA"/>
</dbReference>
<dbReference type="BioCyc" id="PSP1104324:GJSN-2315-MONOMER"/>
<evidence type="ECO:0000313" key="1">
    <source>
        <dbReference type="EMBL" id="AET33755.1"/>
    </source>
</evidence>